<keyword evidence="5 6" id="KW-0961">Cell wall biogenesis/degradation</keyword>
<evidence type="ECO:0000256" key="2">
    <source>
        <dbReference type="ARBA" id="ARBA00022884"/>
    </source>
</evidence>
<reference evidence="10" key="1">
    <citation type="submission" date="2016-10" db="EMBL/GenBank/DDBJ databases">
        <authorList>
            <person name="Varghese N."/>
            <person name="Submissions S."/>
        </authorList>
    </citation>
    <scope>NUCLEOTIDE SEQUENCE [LARGE SCALE GENOMIC DNA]</scope>
    <source>
        <strain evidence="10">M83</strain>
    </source>
</reference>
<comment type="domain">
    <text evidence="6">Has an N-terminal Jag-N domain and 2 RNA-binding domains (KH and R3H).</text>
</comment>
<dbReference type="Gene3D" id="3.30.1370.50">
    <property type="entry name" value="R3H-like domain"/>
    <property type="match status" value="1"/>
</dbReference>
<evidence type="ECO:0000256" key="5">
    <source>
        <dbReference type="ARBA" id="ARBA00023316"/>
    </source>
</evidence>
<dbReference type="GO" id="GO:0071555">
    <property type="term" value="P:cell wall organization"/>
    <property type="evidence" value="ECO:0007669"/>
    <property type="project" value="UniProtKB-KW"/>
</dbReference>
<dbReference type="NCBIfam" id="NF041568">
    <property type="entry name" value="Jag_EloR"/>
    <property type="match status" value="1"/>
</dbReference>
<keyword evidence="1 6" id="KW-0963">Cytoplasm</keyword>
<comment type="similarity">
    <text evidence="6">Belongs to the KhpB RNA-binding protein family.</text>
</comment>
<dbReference type="InterPro" id="IPR039247">
    <property type="entry name" value="KhpB"/>
</dbReference>
<evidence type="ECO:0000256" key="3">
    <source>
        <dbReference type="ARBA" id="ARBA00022960"/>
    </source>
</evidence>
<sequence length="282" mass="32079">MDFVEVTGKSLEEAITNACLELGTTSDDIEYDVVEKGSNGFLGIGSKDARIKAWKKGHKPAILEEAAPVKEETVVSEAPKAEEVVEAKAEATAEVKTETKATLSNEEIERRISTFLNNMFKAMNMDVDVKITFDEVEESVNVELLGEGMGVLIGKRGQTLDSIQYLTSLVVNKGKEKYVRIKIDTENYRNRRKETLESLAKNIAYKVKRSRRAVSLEPMNPYERRIIHSTLQNDKFVSTKSEGEEPFRHVVVFLDKEKPANANSYNRYNNRRDNNNRYNNRY</sequence>
<dbReference type="Gene3D" id="3.30.30.80">
    <property type="entry name" value="probable RNA-binding protein from clostridium symbiosum atcc 14940"/>
    <property type="match status" value="1"/>
</dbReference>
<dbReference type="SMART" id="SM01245">
    <property type="entry name" value="Jag_N"/>
    <property type="match status" value="1"/>
</dbReference>
<organism evidence="9 10">
    <name type="scientific">Lachnospira pectinoschiza</name>
    <dbReference type="NCBI Taxonomy" id="28052"/>
    <lineage>
        <taxon>Bacteria</taxon>
        <taxon>Bacillati</taxon>
        <taxon>Bacillota</taxon>
        <taxon>Clostridia</taxon>
        <taxon>Lachnospirales</taxon>
        <taxon>Lachnospiraceae</taxon>
        <taxon>Lachnospira</taxon>
    </lineage>
</organism>
<dbReference type="Pfam" id="PF01424">
    <property type="entry name" value="R3H"/>
    <property type="match status" value="1"/>
</dbReference>
<dbReference type="SMART" id="SM00393">
    <property type="entry name" value="R3H"/>
    <property type="match status" value="1"/>
</dbReference>
<keyword evidence="3 6" id="KW-0133">Cell shape</keyword>
<comment type="subunit">
    <text evidence="6">Forms a complex with KhpA.</text>
</comment>
<comment type="caution">
    <text evidence="6">Lacks conserved residue(s) required for the propagation of feature annotation.</text>
</comment>
<dbReference type="PANTHER" id="PTHR35800">
    <property type="entry name" value="PROTEIN JAG"/>
    <property type="match status" value="1"/>
</dbReference>
<comment type="function">
    <text evidence="6">A probable RNA chaperone. Forms a complex with KhpA which binds to cellular RNA and controls its expression. Plays a role in peptidoglycan (PG) homeostasis and cell length regulation.</text>
</comment>
<dbReference type="Pfam" id="PF14804">
    <property type="entry name" value="Jag_N"/>
    <property type="match status" value="1"/>
</dbReference>
<dbReference type="Gene3D" id="3.30.300.20">
    <property type="match status" value="1"/>
</dbReference>
<comment type="subcellular location">
    <subcellularLocation>
        <location evidence="6">Cytoplasm</location>
    </subcellularLocation>
</comment>
<dbReference type="GO" id="GO:0003723">
    <property type="term" value="F:RNA binding"/>
    <property type="evidence" value="ECO:0007669"/>
    <property type="project" value="UniProtKB-UniRule"/>
</dbReference>
<dbReference type="GO" id="GO:0008360">
    <property type="term" value="P:regulation of cell shape"/>
    <property type="evidence" value="ECO:0007669"/>
    <property type="project" value="UniProtKB-KW"/>
</dbReference>
<keyword evidence="10" id="KW-1185">Reference proteome</keyword>
<dbReference type="GO" id="GO:0005737">
    <property type="term" value="C:cytoplasm"/>
    <property type="evidence" value="ECO:0007669"/>
    <property type="project" value="UniProtKB-SubCell"/>
</dbReference>
<evidence type="ECO:0000256" key="4">
    <source>
        <dbReference type="ARBA" id="ARBA00023186"/>
    </source>
</evidence>
<dbReference type="CDD" id="cd02414">
    <property type="entry name" value="KH-II_Jag"/>
    <property type="match status" value="1"/>
</dbReference>
<evidence type="ECO:0000256" key="6">
    <source>
        <dbReference type="HAMAP-Rule" id="MF_00867"/>
    </source>
</evidence>
<dbReference type="PANTHER" id="PTHR35800:SF1">
    <property type="entry name" value="RNA-BINDING PROTEIN KHPB"/>
    <property type="match status" value="1"/>
</dbReference>
<dbReference type="HAMAP" id="MF_00867">
    <property type="entry name" value="KhpB"/>
    <property type="match status" value="1"/>
</dbReference>
<dbReference type="RefSeq" id="WP_074521898.1">
    <property type="nucleotide sequence ID" value="NZ_FNHZ01000006.1"/>
</dbReference>
<accession>A0A1G9YPH5</accession>
<feature type="region of interest" description="Disordered" evidence="7">
    <location>
        <begin position="262"/>
        <end position="282"/>
    </location>
</feature>
<gene>
    <name evidence="6" type="primary">khpB</name>
    <name evidence="6" type="synonym">eloR</name>
    <name evidence="9" type="ORF">SAMN05216544_1857</name>
</gene>
<protein>
    <recommendedName>
        <fullName evidence="6">RNA-binding protein KhpB</fullName>
    </recommendedName>
    <alternativeName>
        <fullName evidence="6">RNA-binding protein EloR</fullName>
    </alternativeName>
</protein>
<dbReference type="PROSITE" id="PS50084">
    <property type="entry name" value="KH_TYPE_1"/>
    <property type="match status" value="1"/>
</dbReference>
<dbReference type="EMBL" id="FNHZ01000006">
    <property type="protein sequence ID" value="SDN10393.1"/>
    <property type="molecule type" value="Genomic_DNA"/>
</dbReference>
<dbReference type="PROSITE" id="PS51061">
    <property type="entry name" value="R3H"/>
    <property type="match status" value="1"/>
</dbReference>
<dbReference type="InterPro" id="IPR036867">
    <property type="entry name" value="R3H_dom_sf"/>
</dbReference>
<name>A0A1G9YPH5_9FIRM</name>
<dbReference type="GO" id="GO:0009252">
    <property type="term" value="P:peptidoglycan biosynthetic process"/>
    <property type="evidence" value="ECO:0007669"/>
    <property type="project" value="UniProtKB-UniRule"/>
</dbReference>
<dbReference type="InterPro" id="IPR015946">
    <property type="entry name" value="KH_dom-like_a/b"/>
</dbReference>
<evidence type="ECO:0000256" key="7">
    <source>
        <dbReference type="SAM" id="MobiDB-lite"/>
    </source>
</evidence>
<dbReference type="InterPro" id="IPR032782">
    <property type="entry name" value="KhpB_N"/>
</dbReference>
<feature type="domain" description="R3H" evidence="8">
    <location>
        <begin position="190"/>
        <end position="256"/>
    </location>
</feature>
<dbReference type="Pfam" id="PF13083">
    <property type="entry name" value="KH_KhpA-B"/>
    <property type="match status" value="1"/>
</dbReference>
<dbReference type="InterPro" id="IPR034079">
    <property type="entry name" value="R3H_KhpB"/>
</dbReference>
<keyword evidence="2 6" id="KW-0694">RNA-binding</keyword>
<dbReference type="CDD" id="cd02644">
    <property type="entry name" value="R3H_jag"/>
    <property type="match status" value="1"/>
</dbReference>
<dbReference type="InterPro" id="IPR038008">
    <property type="entry name" value="Jag_KH"/>
</dbReference>
<evidence type="ECO:0000259" key="8">
    <source>
        <dbReference type="PROSITE" id="PS51061"/>
    </source>
</evidence>
<dbReference type="InterPro" id="IPR038247">
    <property type="entry name" value="Jag_N_dom_sf"/>
</dbReference>
<dbReference type="AlphaFoldDB" id="A0A1G9YPH5"/>
<dbReference type="OrthoDB" id="9794483at2"/>
<proteinExistence type="inferred from homology"/>
<dbReference type="Proteomes" id="UP000187651">
    <property type="component" value="Unassembled WGS sequence"/>
</dbReference>
<keyword evidence="4 6" id="KW-0143">Chaperone</keyword>
<evidence type="ECO:0000256" key="1">
    <source>
        <dbReference type="ARBA" id="ARBA00022490"/>
    </source>
</evidence>
<dbReference type="InterPro" id="IPR001374">
    <property type="entry name" value="R3H_dom"/>
</dbReference>
<evidence type="ECO:0000313" key="9">
    <source>
        <dbReference type="EMBL" id="SDN10393.1"/>
    </source>
</evidence>
<evidence type="ECO:0000313" key="10">
    <source>
        <dbReference type="Proteomes" id="UP000187651"/>
    </source>
</evidence>
<dbReference type="SUPFAM" id="SSF82708">
    <property type="entry name" value="R3H domain"/>
    <property type="match status" value="1"/>
</dbReference>